<comment type="caution">
    <text evidence="3">The sequence shown here is derived from an EMBL/GenBank/DDBJ whole genome shotgun (WGS) entry which is preliminary data.</text>
</comment>
<dbReference type="EMBL" id="LWDX02019005">
    <property type="protein sequence ID" value="OEL33355.1"/>
    <property type="molecule type" value="Genomic_DNA"/>
</dbReference>
<dbReference type="GO" id="GO:0006974">
    <property type="term" value="P:DNA damage response"/>
    <property type="evidence" value="ECO:0007669"/>
    <property type="project" value="InterPro"/>
</dbReference>
<dbReference type="OrthoDB" id="5236983at2759"/>
<evidence type="ECO:0000313" key="4">
    <source>
        <dbReference type="Proteomes" id="UP000095767"/>
    </source>
</evidence>
<feature type="domain" description="SprT-like" evidence="2">
    <location>
        <begin position="15"/>
        <end position="180"/>
    </location>
</feature>
<sequence>MGNRLAEADLADPNPDVRDLFLHYDRLYFQGALAEAGFAVKWGYLLSSSSFGSCTFSKPPNTITLSEPVLRYLSCADRKNALLHEMIHAIIYIKHHRKNSSQHGPLFRAWMDAINSCSIQDHQRPDGGYNITTRHDFSPEEPRNFKGILWECESCGDTLLRATNQGPPSNACCIENVDIGASCGNMLCHWHNHKNDCSGTYEKTMLELGAPSQKKVPGEPFDPYHSSKVMLPYELTPYSLQVRNTKAAKPNAEDKHLSLVSGSNGKPQGSSSLKKARTRHRPEVVLETSVLLAESPRKSKGKQDLVAAEGDLFSLVGWVSPKAQACSQLADPQKRLKQDLVAPKKEELSPAMGCSDEKLLDRSSSKKALRQYEPEDIRKTTVLPAAPGSKRKASGFVASEKQRKGKCKRKAVREKEYAVMSAWLDYYESDRSSGSIEPLVNKRTERRRRERERARILTYSRSKKINPAALVNSRTDASVSSLRIKLPHKHESMQQSRPPPPCSDTAVLPTANQVVATQATGGHSQPSAPCLDVVPLQPADPPGLTPDQSTAPNIIDISDDD</sequence>
<dbReference type="InterPro" id="IPR006640">
    <property type="entry name" value="SprT-like_domain"/>
</dbReference>
<dbReference type="Pfam" id="PF10263">
    <property type="entry name" value="SprT-like"/>
    <property type="match status" value="1"/>
</dbReference>
<feature type="region of interest" description="Disordered" evidence="1">
    <location>
        <begin position="247"/>
        <end position="280"/>
    </location>
</feature>
<feature type="region of interest" description="Disordered" evidence="1">
    <location>
        <begin position="519"/>
        <end position="561"/>
    </location>
</feature>
<proteinExistence type="predicted"/>
<evidence type="ECO:0000313" key="3">
    <source>
        <dbReference type="EMBL" id="OEL33355.1"/>
    </source>
</evidence>
<reference evidence="3 4" key="1">
    <citation type="submission" date="2016-09" db="EMBL/GenBank/DDBJ databases">
        <title>The draft genome of Dichanthelium oligosanthes: A C3 panicoid grass species.</title>
        <authorList>
            <person name="Studer A.J."/>
            <person name="Schnable J.C."/>
            <person name="Brutnell T.P."/>
        </authorList>
    </citation>
    <scope>NUCLEOTIDE SEQUENCE [LARGE SCALE GENOMIC DNA]</scope>
    <source>
        <strain evidence="4">cv. Kellogg 1175</strain>
        <tissue evidence="3">Leaf</tissue>
    </source>
</reference>
<dbReference type="GO" id="GO:0003697">
    <property type="term" value="F:single-stranded DNA binding"/>
    <property type="evidence" value="ECO:0007669"/>
    <property type="project" value="InterPro"/>
</dbReference>
<protein>
    <recommendedName>
        <fullName evidence="2">SprT-like domain-containing protein</fullName>
    </recommendedName>
</protein>
<organism evidence="3 4">
    <name type="scientific">Dichanthelium oligosanthes</name>
    <dbReference type="NCBI Taxonomy" id="888268"/>
    <lineage>
        <taxon>Eukaryota</taxon>
        <taxon>Viridiplantae</taxon>
        <taxon>Streptophyta</taxon>
        <taxon>Embryophyta</taxon>
        <taxon>Tracheophyta</taxon>
        <taxon>Spermatophyta</taxon>
        <taxon>Magnoliopsida</taxon>
        <taxon>Liliopsida</taxon>
        <taxon>Poales</taxon>
        <taxon>Poaceae</taxon>
        <taxon>PACMAD clade</taxon>
        <taxon>Panicoideae</taxon>
        <taxon>Panicodae</taxon>
        <taxon>Paniceae</taxon>
        <taxon>Dichantheliinae</taxon>
        <taxon>Dichanthelium</taxon>
    </lineage>
</organism>
<dbReference type="GO" id="GO:0004222">
    <property type="term" value="F:metalloendopeptidase activity"/>
    <property type="evidence" value="ECO:0007669"/>
    <property type="project" value="InterPro"/>
</dbReference>
<dbReference type="AlphaFoldDB" id="A0A1E5W7Q1"/>
<dbReference type="GO" id="GO:0031593">
    <property type="term" value="F:polyubiquitin modification-dependent protein binding"/>
    <property type="evidence" value="ECO:0007669"/>
    <property type="project" value="TreeGrafter"/>
</dbReference>
<dbReference type="SMART" id="SM00731">
    <property type="entry name" value="SprT"/>
    <property type="match status" value="1"/>
</dbReference>
<dbReference type="Proteomes" id="UP000095767">
    <property type="component" value="Unassembled WGS sequence"/>
</dbReference>
<dbReference type="PANTHER" id="PTHR21220">
    <property type="entry name" value="DNA-DEPENDENT METALLOPROTEASE SPRTN"/>
    <property type="match status" value="1"/>
</dbReference>
<name>A0A1E5W7Q1_9POAL</name>
<dbReference type="PANTHER" id="PTHR21220:SF2">
    <property type="entry name" value="OS09G0407300 PROTEIN"/>
    <property type="match status" value="1"/>
</dbReference>
<accession>A0A1E5W7Q1</accession>
<dbReference type="InterPro" id="IPR044245">
    <property type="entry name" value="Spartan"/>
</dbReference>
<feature type="compositionally biased region" description="Polar residues" evidence="1">
    <location>
        <begin position="260"/>
        <end position="273"/>
    </location>
</feature>
<evidence type="ECO:0000256" key="1">
    <source>
        <dbReference type="SAM" id="MobiDB-lite"/>
    </source>
</evidence>
<dbReference type="STRING" id="888268.A0A1E5W7Q1"/>
<evidence type="ECO:0000259" key="2">
    <source>
        <dbReference type="SMART" id="SM00731"/>
    </source>
</evidence>
<dbReference type="GO" id="GO:0005634">
    <property type="term" value="C:nucleus"/>
    <property type="evidence" value="ECO:0007669"/>
    <property type="project" value="TreeGrafter"/>
</dbReference>
<keyword evidence="4" id="KW-1185">Reference proteome</keyword>
<gene>
    <name evidence="3" type="ORF">BAE44_0005623</name>
</gene>